<dbReference type="Gene3D" id="3.20.20.370">
    <property type="entry name" value="Glycoside hydrolase/deacetylase"/>
    <property type="match status" value="1"/>
</dbReference>
<dbReference type="InterPro" id="IPR002509">
    <property type="entry name" value="NODB_dom"/>
</dbReference>
<dbReference type="GO" id="GO:0016810">
    <property type="term" value="F:hydrolase activity, acting on carbon-nitrogen (but not peptide) bonds"/>
    <property type="evidence" value="ECO:0007669"/>
    <property type="project" value="InterPro"/>
</dbReference>
<evidence type="ECO:0000313" key="5">
    <source>
        <dbReference type="Proteomes" id="UP000534294"/>
    </source>
</evidence>
<proteinExistence type="predicted"/>
<accession>A0A7W8DQA4</accession>
<dbReference type="GO" id="GO:0005975">
    <property type="term" value="P:carbohydrate metabolic process"/>
    <property type="evidence" value="ECO:0007669"/>
    <property type="project" value="InterPro"/>
</dbReference>
<dbReference type="InterPro" id="IPR011330">
    <property type="entry name" value="Glyco_hydro/deAcase_b/a-brl"/>
</dbReference>
<dbReference type="CDD" id="cd10917">
    <property type="entry name" value="CE4_NodB_like_6s_7s"/>
    <property type="match status" value="1"/>
</dbReference>
<dbReference type="PANTHER" id="PTHR10587">
    <property type="entry name" value="GLYCOSYL TRANSFERASE-RELATED"/>
    <property type="match status" value="1"/>
</dbReference>
<comment type="caution">
    <text evidence="4">The sequence shown here is derived from an EMBL/GenBank/DDBJ whole genome shotgun (WGS) entry which is preliminary data.</text>
</comment>
<reference evidence="4 5" key="1">
    <citation type="submission" date="2020-08" db="EMBL/GenBank/DDBJ databases">
        <title>Genomic Encyclopedia of Type Strains, Phase IV (KMG-IV): sequencing the most valuable type-strain genomes for metagenomic binning, comparative biology and taxonomic classification.</title>
        <authorList>
            <person name="Goeker M."/>
        </authorList>
    </citation>
    <scope>NUCLEOTIDE SEQUENCE [LARGE SCALE GENOMIC DNA]</scope>
    <source>
        <strain evidence="4 5">DSM 12251</strain>
    </source>
</reference>
<dbReference type="PROSITE" id="PS51257">
    <property type="entry name" value="PROKAR_LIPOPROTEIN"/>
    <property type="match status" value="1"/>
</dbReference>
<keyword evidence="2" id="KW-0378">Hydrolase</keyword>
<dbReference type="AlphaFoldDB" id="A0A7W8DQA4"/>
<dbReference type="InterPro" id="IPR050248">
    <property type="entry name" value="Polysacc_deacetylase_ArnD"/>
</dbReference>
<protein>
    <submittedName>
        <fullName evidence="4">Peptidoglycan/xylan/chitin deacetylase (PgdA/CDA1 family)</fullName>
    </submittedName>
</protein>
<dbReference type="EMBL" id="JACHIF010000004">
    <property type="protein sequence ID" value="MBB5038147.1"/>
    <property type="molecule type" value="Genomic_DNA"/>
</dbReference>
<dbReference type="PANTHER" id="PTHR10587:SF133">
    <property type="entry name" value="CHITIN DEACETYLASE 1-RELATED"/>
    <property type="match status" value="1"/>
</dbReference>
<dbReference type="GO" id="GO:0016020">
    <property type="term" value="C:membrane"/>
    <property type="evidence" value="ECO:0007669"/>
    <property type="project" value="TreeGrafter"/>
</dbReference>
<feature type="domain" description="NodB homology" evidence="3">
    <location>
        <begin position="81"/>
        <end position="259"/>
    </location>
</feature>
<name>A0A7W8DQA4_9BACT</name>
<dbReference type="SUPFAM" id="SSF88713">
    <property type="entry name" value="Glycoside hydrolase/deacetylase"/>
    <property type="match status" value="1"/>
</dbReference>
<evidence type="ECO:0000313" key="4">
    <source>
        <dbReference type="EMBL" id="MBB5038147.1"/>
    </source>
</evidence>
<keyword evidence="5" id="KW-1185">Reference proteome</keyword>
<evidence type="ECO:0000259" key="3">
    <source>
        <dbReference type="PROSITE" id="PS51677"/>
    </source>
</evidence>
<dbReference type="Proteomes" id="UP000534294">
    <property type="component" value="Unassembled WGS sequence"/>
</dbReference>
<dbReference type="Pfam" id="PF01522">
    <property type="entry name" value="Polysacc_deac_1"/>
    <property type="match status" value="1"/>
</dbReference>
<dbReference type="RefSeq" id="WP_221305424.1">
    <property type="nucleotide sequence ID" value="NZ_JACHIF010000004.1"/>
</dbReference>
<sequence>MISQRMYLSIWLGILMGSAGCSSTDKKPEDLAEVRKAAIAAPDPILLDNPLAKRMNNPSTMPTVPPAGAKIGYSQVNITEKVVAMTFDDGPHPTLTPKLLDILKARNIKCTFFVIGRSAKTYPNIIRRMIAEGHEVANHTWTHASLTSRSDAQIRTELQQSEDALVAAANYRPHLIRPPYGAINTRIKQLMFSEFGYSTIMWSVDPQDWRRPGVSVVTSRLVNGAHPGAIMLAHDIHPPTIEAMPAMFDQLLAKGYQFVTVSQLLNMEKANMPVGVVIRPAMAVDDKDPAPLPQ</sequence>
<dbReference type="PROSITE" id="PS51677">
    <property type="entry name" value="NODB"/>
    <property type="match status" value="1"/>
</dbReference>
<keyword evidence="1" id="KW-0479">Metal-binding</keyword>
<evidence type="ECO:0000256" key="1">
    <source>
        <dbReference type="ARBA" id="ARBA00022723"/>
    </source>
</evidence>
<dbReference type="GO" id="GO:0046872">
    <property type="term" value="F:metal ion binding"/>
    <property type="evidence" value="ECO:0007669"/>
    <property type="project" value="UniProtKB-KW"/>
</dbReference>
<organism evidence="4 5">
    <name type="scientific">Prosthecobacter dejongeii</name>
    <dbReference type="NCBI Taxonomy" id="48465"/>
    <lineage>
        <taxon>Bacteria</taxon>
        <taxon>Pseudomonadati</taxon>
        <taxon>Verrucomicrobiota</taxon>
        <taxon>Verrucomicrobiia</taxon>
        <taxon>Verrucomicrobiales</taxon>
        <taxon>Verrucomicrobiaceae</taxon>
        <taxon>Prosthecobacter</taxon>
    </lineage>
</organism>
<gene>
    <name evidence="4" type="ORF">HNQ64_002405</name>
</gene>
<evidence type="ECO:0000256" key="2">
    <source>
        <dbReference type="ARBA" id="ARBA00022801"/>
    </source>
</evidence>